<dbReference type="Proteomes" id="UP000431826">
    <property type="component" value="Unassembled WGS sequence"/>
</dbReference>
<reference evidence="1 2" key="1">
    <citation type="submission" date="2019-12" db="EMBL/GenBank/DDBJ databases">
        <title>Whole genome shotgun sequence of Streptomyces tubercidicus NBRC 13090.</title>
        <authorList>
            <person name="Ichikawa N."/>
            <person name="Kimura A."/>
            <person name="Kitahashi Y."/>
            <person name="Komaki H."/>
            <person name="Tamura T."/>
        </authorList>
    </citation>
    <scope>NUCLEOTIDE SEQUENCE [LARGE SCALE GENOMIC DNA]</scope>
    <source>
        <strain evidence="1 2">NBRC 13090</strain>
    </source>
</reference>
<name>A0A640UPG6_9ACTN</name>
<comment type="caution">
    <text evidence="1">The sequence shown here is derived from an EMBL/GenBank/DDBJ whole genome shotgun (WGS) entry which is preliminary data.</text>
</comment>
<keyword evidence="2" id="KW-1185">Reference proteome</keyword>
<dbReference type="Pfam" id="PF12686">
    <property type="entry name" value="DUF3800"/>
    <property type="match status" value="1"/>
</dbReference>
<sequence>MYLCYIDESGTGQPLNPHVPDSVPVMAIGGFTVPEGQMKALAWDFIALKKQFRPELGKLATLSQVVNHEIKGETVRKQFRSTGRKQQRMAHRFVGRLLDILERRDCTVMARIWVKQDGVVNDDKAMYGASVTALCANFEHYLSARSSSGIVVLDSRNPTDNAGNVHCVTTRKFGKGGDSLPHLPESPVFGHSNTHLGLQVADLLVSAVLAPAAAVTYAGDLVANVHCHPGFNEIRERHCPRLGSLQHRYQTSTGKWTGGVVVSDARGHRSAGKLFAPAVGAAREALSAFPAQSAPQEMATVVSFPEAPSPASS</sequence>
<protein>
    <recommendedName>
        <fullName evidence="3">DUF3800 domain-containing protein</fullName>
    </recommendedName>
</protein>
<dbReference type="OrthoDB" id="9800818at2"/>
<evidence type="ECO:0000313" key="2">
    <source>
        <dbReference type="Proteomes" id="UP000431826"/>
    </source>
</evidence>
<accession>A0A640UPG6</accession>
<organism evidence="1 2">
    <name type="scientific">Streptomyces tubercidicus</name>
    <dbReference type="NCBI Taxonomy" id="47759"/>
    <lineage>
        <taxon>Bacteria</taxon>
        <taxon>Bacillati</taxon>
        <taxon>Actinomycetota</taxon>
        <taxon>Actinomycetes</taxon>
        <taxon>Kitasatosporales</taxon>
        <taxon>Streptomycetaceae</taxon>
        <taxon>Streptomyces</taxon>
    </lineage>
</organism>
<dbReference type="EMBL" id="BLIR01000001">
    <property type="protein sequence ID" value="GFE37274.1"/>
    <property type="molecule type" value="Genomic_DNA"/>
</dbReference>
<gene>
    <name evidence="1" type="ORF">Stube_19470</name>
</gene>
<evidence type="ECO:0000313" key="1">
    <source>
        <dbReference type="EMBL" id="GFE37274.1"/>
    </source>
</evidence>
<dbReference type="AlphaFoldDB" id="A0A640UPG6"/>
<dbReference type="GeneID" id="96283086"/>
<proteinExistence type="predicted"/>
<dbReference type="InterPro" id="IPR024524">
    <property type="entry name" value="DUF3800"/>
</dbReference>
<dbReference type="RefSeq" id="WP_159743379.1">
    <property type="nucleotide sequence ID" value="NZ_BLIR01000001.1"/>
</dbReference>
<evidence type="ECO:0008006" key="3">
    <source>
        <dbReference type="Google" id="ProtNLM"/>
    </source>
</evidence>